<evidence type="ECO:0000256" key="2">
    <source>
        <dbReference type="SAM" id="Coils"/>
    </source>
</evidence>
<dbReference type="Proteomes" id="UP001166293">
    <property type="component" value="Unassembled WGS sequence"/>
</dbReference>
<sequence>MARRSVAQLVDSAVILRGETEAIRQVDVRAETSGKVVSEPLRRGAFVEAGQLLCEIDPGTRGVSLQEAVARLAEARARLPEARARQLEAESQPPASRARISEAEAGVPAAEAGLLEARARVPEAEARLAEAAARIPAAEARLKEAIARVPEARARLAEAEAGVPTANARLAEARARVVEAEINLNAARELAREGFAAQTRLAGAQAAYESALAQEQAALAGLKTAEAAIESAKGGVEGALASVESAKSDIEAARAGLQSAQAQVENAKAGVETALSQIEGARAAVISARAQLEGSVAGIESARAGEENALSGIQAAEAAVAAAEKEIERLKIHAPFAGLLESDTAELGALLQPGTLCATVIQLDPIKIVGFVPETEVARVRTGAAAGARLAGEREVTGTVSFVSRSADPLTRTFRVELTVDNTDLAIRDGQTAEIAIEAEGAPAHLLPQSALTLNDGGVLGVRTVAADKTALFQPVNVLRDTRQGVWVAGLPDEVDIITVGQEYVTDGVPVEPSFEELLQ</sequence>
<feature type="region of interest" description="Disordered" evidence="3">
    <location>
        <begin position="83"/>
        <end position="103"/>
    </location>
</feature>
<dbReference type="Pfam" id="PF25954">
    <property type="entry name" value="Beta-barrel_RND_2"/>
    <property type="match status" value="1"/>
</dbReference>
<feature type="domain" description="Multidrug resistance protein MdtA-like barrel-sandwich hybrid" evidence="4">
    <location>
        <begin position="24"/>
        <end position="360"/>
    </location>
</feature>
<dbReference type="InterPro" id="IPR058625">
    <property type="entry name" value="MdtA-like_BSH"/>
</dbReference>
<proteinExistence type="inferred from homology"/>
<evidence type="ECO:0000313" key="7">
    <source>
        <dbReference type="Proteomes" id="UP001166293"/>
    </source>
</evidence>
<name>A0ABS6NBC5_9RHOB</name>
<comment type="similarity">
    <text evidence="1">Belongs to the membrane fusion protein (MFP) (TC 8.A.1) family.</text>
</comment>
<evidence type="ECO:0000256" key="3">
    <source>
        <dbReference type="SAM" id="MobiDB-lite"/>
    </source>
</evidence>
<evidence type="ECO:0000259" key="4">
    <source>
        <dbReference type="Pfam" id="PF25917"/>
    </source>
</evidence>
<accession>A0ABS6NBC5</accession>
<protein>
    <submittedName>
        <fullName evidence="6">Efflux RND transporter periplasmic adaptor subunit</fullName>
    </submittedName>
</protein>
<evidence type="ECO:0000259" key="5">
    <source>
        <dbReference type="Pfam" id="PF25954"/>
    </source>
</evidence>
<dbReference type="EMBL" id="JAHRWL010000002">
    <property type="protein sequence ID" value="MBV2361278.1"/>
    <property type="molecule type" value="Genomic_DNA"/>
</dbReference>
<dbReference type="PANTHER" id="PTHR30469">
    <property type="entry name" value="MULTIDRUG RESISTANCE PROTEIN MDTA"/>
    <property type="match status" value="1"/>
</dbReference>
<dbReference type="InterPro" id="IPR058792">
    <property type="entry name" value="Beta-barrel_RND_2"/>
</dbReference>
<dbReference type="Pfam" id="PF25917">
    <property type="entry name" value="BSH_RND"/>
    <property type="match status" value="1"/>
</dbReference>
<keyword evidence="2" id="KW-0175">Coiled coil</keyword>
<gene>
    <name evidence="6" type="ORF">KUH32_16050</name>
</gene>
<dbReference type="NCBIfam" id="TIGR01730">
    <property type="entry name" value="RND_mfp"/>
    <property type="match status" value="1"/>
</dbReference>
<evidence type="ECO:0000256" key="1">
    <source>
        <dbReference type="ARBA" id="ARBA00009477"/>
    </source>
</evidence>
<feature type="coiled-coil region" evidence="2">
    <location>
        <begin position="243"/>
        <end position="277"/>
    </location>
</feature>
<organism evidence="6 7">
    <name type="scientific">Thalassococcus arenae</name>
    <dbReference type="NCBI Taxonomy" id="2851652"/>
    <lineage>
        <taxon>Bacteria</taxon>
        <taxon>Pseudomonadati</taxon>
        <taxon>Pseudomonadota</taxon>
        <taxon>Alphaproteobacteria</taxon>
        <taxon>Rhodobacterales</taxon>
        <taxon>Roseobacteraceae</taxon>
        <taxon>Thalassococcus</taxon>
    </lineage>
</organism>
<comment type="caution">
    <text evidence="6">The sequence shown here is derived from an EMBL/GenBank/DDBJ whole genome shotgun (WGS) entry which is preliminary data.</text>
</comment>
<reference evidence="6" key="1">
    <citation type="submission" date="2021-06" db="EMBL/GenBank/DDBJ databases">
        <title>Thalassococcus sp. CAU 1522 isolated from sea sand, Republic of Korea.</title>
        <authorList>
            <person name="Kim W."/>
        </authorList>
    </citation>
    <scope>NUCLEOTIDE SEQUENCE</scope>
    <source>
        <strain evidence="6">CAU 1522</strain>
    </source>
</reference>
<keyword evidence="7" id="KW-1185">Reference proteome</keyword>
<feature type="domain" description="CusB-like beta-barrel" evidence="5">
    <location>
        <begin position="372"/>
        <end position="440"/>
    </location>
</feature>
<evidence type="ECO:0000313" key="6">
    <source>
        <dbReference type="EMBL" id="MBV2361278.1"/>
    </source>
</evidence>
<dbReference type="PANTHER" id="PTHR30469:SF29">
    <property type="entry name" value="BLR2860 PROTEIN"/>
    <property type="match status" value="1"/>
</dbReference>
<dbReference type="InterPro" id="IPR006143">
    <property type="entry name" value="RND_pump_MFP"/>
</dbReference>